<accession>A0A085VKQ2</accession>
<dbReference type="AlphaFoldDB" id="A0A085VKQ2"/>
<dbReference type="Proteomes" id="UP000028643">
    <property type="component" value="Unassembled WGS sequence"/>
</dbReference>
<dbReference type="InterPro" id="IPR035965">
    <property type="entry name" value="PAS-like_dom_sf"/>
</dbReference>
<dbReference type="EC" id="2.7.13.3" evidence="2"/>
<organism evidence="7 8">
    <name type="scientific">Pseudomonas syringae</name>
    <dbReference type="NCBI Taxonomy" id="317"/>
    <lineage>
        <taxon>Bacteria</taxon>
        <taxon>Pseudomonadati</taxon>
        <taxon>Pseudomonadota</taxon>
        <taxon>Gammaproteobacteria</taxon>
        <taxon>Pseudomonadales</taxon>
        <taxon>Pseudomonadaceae</taxon>
        <taxon>Pseudomonas</taxon>
    </lineage>
</organism>
<gene>
    <name evidence="7" type="ORF">IV02_01735</name>
</gene>
<proteinExistence type="predicted"/>
<keyword evidence="4" id="KW-0808">Transferase</keyword>
<evidence type="ECO:0000256" key="3">
    <source>
        <dbReference type="ARBA" id="ARBA00022553"/>
    </source>
</evidence>
<protein>
    <recommendedName>
        <fullName evidence="2">histidine kinase</fullName>
        <ecNumber evidence="2">2.7.13.3</ecNumber>
    </recommendedName>
</protein>
<dbReference type="SMART" id="SM00091">
    <property type="entry name" value="PAS"/>
    <property type="match status" value="2"/>
</dbReference>
<dbReference type="InterPro" id="IPR000014">
    <property type="entry name" value="PAS"/>
</dbReference>
<dbReference type="SUPFAM" id="SSF55785">
    <property type="entry name" value="PYP-like sensor domain (PAS domain)"/>
    <property type="match status" value="2"/>
</dbReference>
<name>A0A085VKQ2_PSESX</name>
<dbReference type="InterPro" id="IPR052162">
    <property type="entry name" value="Sensor_kinase/Photoreceptor"/>
</dbReference>
<evidence type="ECO:0000256" key="2">
    <source>
        <dbReference type="ARBA" id="ARBA00012438"/>
    </source>
</evidence>
<sequence length="264" mass="30359">MTLQSVAADLLRDEQSLAVLDRFPVALLELREDGRIARCNRAWIELMEKPDAQCDIMDYVHQEDRSLWLQALRELRRHPDTSFKQRLRFVHPSGELRWFEVSLKAAGAGYSLVVGDITAHKRREIALQASQRSAVSLLDSMPGLIYRGRNNRDWTMEFVSAGCLQLTGYPPERLVDNHDFTYNSLILPEDADYVWREVQYALSRQEPFKLSYRIRCADNSIKQVYETGVGIYSDNREVLGIEGAIFERGATDARARSFNTKKTV</sequence>
<keyword evidence="3" id="KW-0597">Phosphoprotein</keyword>
<reference evidence="7 8" key="1">
    <citation type="submission" date="2014-07" db="EMBL/GenBank/DDBJ databases">
        <title>Draft Genome Sequences of Environmental Pseudomonas syringae strains.</title>
        <authorList>
            <person name="Baltrus D.A."/>
            <person name="Berge O."/>
            <person name="Morris C."/>
        </authorList>
    </citation>
    <scope>NUCLEOTIDE SEQUENCE [LARGE SCALE GENOMIC DNA]</scope>
    <source>
        <strain evidence="7 8">CEB003</strain>
    </source>
</reference>
<dbReference type="EMBL" id="JPQT01000021">
    <property type="protein sequence ID" value="KFE56015.1"/>
    <property type="molecule type" value="Genomic_DNA"/>
</dbReference>
<comment type="caution">
    <text evidence="7">The sequence shown here is derived from an EMBL/GenBank/DDBJ whole genome shotgun (WGS) entry which is preliminary data.</text>
</comment>
<evidence type="ECO:0000313" key="8">
    <source>
        <dbReference type="Proteomes" id="UP000028643"/>
    </source>
</evidence>
<dbReference type="Gene3D" id="3.30.450.20">
    <property type="entry name" value="PAS domain"/>
    <property type="match status" value="2"/>
</dbReference>
<dbReference type="GO" id="GO:0004673">
    <property type="term" value="F:protein histidine kinase activity"/>
    <property type="evidence" value="ECO:0007669"/>
    <property type="project" value="UniProtKB-EC"/>
</dbReference>
<dbReference type="Pfam" id="PF08447">
    <property type="entry name" value="PAS_3"/>
    <property type="match status" value="2"/>
</dbReference>
<keyword evidence="5" id="KW-0418">Kinase</keyword>
<evidence type="ECO:0000259" key="6">
    <source>
        <dbReference type="PROSITE" id="PS50112"/>
    </source>
</evidence>
<evidence type="ECO:0000256" key="5">
    <source>
        <dbReference type="ARBA" id="ARBA00022777"/>
    </source>
</evidence>
<dbReference type="PANTHER" id="PTHR43304">
    <property type="entry name" value="PHYTOCHROME-LIKE PROTEIN CPH1"/>
    <property type="match status" value="1"/>
</dbReference>
<feature type="domain" description="PAS" evidence="6">
    <location>
        <begin position="130"/>
        <end position="205"/>
    </location>
</feature>
<dbReference type="PATRIC" id="fig|317.174.peg.356"/>
<dbReference type="RefSeq" id="WP_020291106.1">
    <property type="nucleotide sequence ID" value="NZ_JPQT01000021.1"/>
</dbReference>
<evidence type="ECO:0000256" key="1">
    <source>
        <dbReference type="ARBA" id="ARBA00000085"/>
    </source>
</evidence>
<evidence type="ECO:0000313" key="7">
    <source>
        <dbReference type="EMBL" id="KFE56015.1"/>
    </source>
</evidence>
<dbReference type="PROSITE" id="PS50112">
    <property type="entry name" value="PAS"/>
    <property type="match status" value="1"/>
</dbReference>
<evidence type="ECO:0000256" key="4">
    <source>
        <dbReference type="ARBA" id="ARBA00022679"/>
    </source>
</evidence>
<dbReference type="InterPro" id="IPR013655">
    <property type="entry name" value="PAS_fold_3"/>
</dbReference>
<dbReference type="CDD" id="cd00130">
    <property type="entry name" value="PAS"/>
    <property type="match status" value="2"/>
</dbReference>
<comment type="catalytic activity">
    <reaction evidence="1">
        <text>ATP + protein L-histidine = ADP + protein N-phospho-L-histidine.</text>
        <dbReference type="EC" id="2.7.13.3"/>
    </reaction>
</comment>
<dbReference type="PANTHER" id="PTHR43304:SF1">
    <property type="entry name" value="PAC DOMAIN-CONTAINING PROTEIN"/>
    <property type="match status" value="1"/>
</dbReference>